<evidence type="ECO:0008006" key="3">
    <source>
        <dbReference type="Google" id="ProtNLM"/>
    </source>
</evidence>
<organism evidence="1 2">
    <name type="scientific">Streptomyces smyrnaeus</name>
    <dbReference type="NCBI Taxonomy" id="1387713"/>
    <lineage>
        <taxon>Bacteria</taxon>
        <taxon>Bacillati</taxon>
        <taxon>Actinomycetota</taxon>
        <taxon>Actinomycetes</taxon>
        <taxon>Kitasatosporales</taxon>
        <taxon>Streptomycetaceae</taxon>
        <taxon>Streptomyces</taxon>
    </lineage>
</organism>
<evidence type="ECO:0000313" key="1">
    <source>
        <dbReference type="EMBL" id="MBO8199709.1"/>
    </source>
</evidence>
<dbReference type="RefSeq" id="WP_209211409.1">
    <property type="nucleotide sequence ID" value="NZ_JAFFZM010000008.1"/>
</dbReference>
<name>A0ABS3XWC9_9ACTN</name>
<evidence type="ECO:0000313" key="2">
    <source>
        <dbReference type="Proteomes" id="UP000721954"/>
    </source>
</evidence>
<protein>
    <recommendedName>
        <fullName evidence="3">CHAD domain-containing protein</fullName>
    </recommendedName>
</protein>
<gene>
    <name evidence="1" type="ORF">JW613_15595</name>
</gene>
<proteinExistence type="predicted"/>
<reference evidence="1 2" key="1">
    <citation type="submission" date="2021-02" db="EMBL/GenBank/DDBJ databases">
        <title>Streptomyces spirodelae sp. nov., isolated from duckweed.</title>
        <authorList>
            <person name="Saimee Y."/>
            <person name="Duangmal K."/>
        </authorList>
    </citation>
    <scope>NUCLEOTIDE SEQUENCE [LARGE SCALE GENOMIC DNA]</scope>
    <source>
        <strain evidence="1 2">DSM 42105</strain>
    </source>
</reference>
<dbReference type="Proteomes" id="UP000721954">
    <property type="component" value="Unassembled WGS sequence"/>
</dbReference>
<comment type="caution">
    <text evidence="1">The sequence shown here is derived from an EMBL/GenBank/DDBJ whole genome shotgun (WGS) entry which is preliminary data.</text>
</comment>
<accession>A0ABS3XWC9</accession>
<keyword evidence="2" id="KW-1185">Reference proteome</keyword>
<dbReference type="EMBL" id="JAFFZM010000008">
    <property type="protein sequence ID" value="MBO8199709.1"/>
    <property type="molecule type" value="Genomic_DNA"/>
</dbReference>
<sequence>MTDGNEAERPEFSGPATGGAETLLEEMLSSTYQDLGTAVGDRLAARGGPPELCDPDLALDRLLASVHRQTRVAIDNRLSAGHAERKNSLDALAKRKFPYQELRDRPADLRLKHRQKALTLVELFRAPNRTHTLRSAVSYLEELHGLLELSGEREFAEELMGKVVHRLDAIPRPYVSPATARPGDGYEDAVRAHLDAPARRLAHRLQGIRRLLHEVVASYLPGGGGRTAESLGGATETVQDLCNDVERALEEAVALEAAIESVVSASNDFCGADLNSAALEGVSLTGIIWNLDTVWPAGWEERILRTSLPRNEAETELVVAAEPSAQSMHADV</sequence>
<dbReference type="GeneID" id="96260031"/>